<evidence type="ECO:0000313" key="10">
    <source>
        <dbReference type="Proteomes" id="UP000198406"/>
    </source>
</evidence>
<evidence type="ECO:0000313" key="9">
    <source>
        <dbReference type="EMBL" id="GAX18749.1"/>
    </source>
</evidence>
<dbReference type="GO" id="GO:0034975">
    <property type="term" value="P:protein folding in endoplasmic reticulum"/>
    <property type="evidence" value="ECO:0007669"/>
    <property type="project" value="TreeGrafter"/>
</dbReference>
<protein>
    <recommendedName>
        <fullName evidence="3">ER membrane protein complex subunit 3</fullName>
    </recommendedName>
</protein>
<keyword evidence="10" id="KW-1185">Reference proteome</keyword>
<evidence type="ECO:0000256" key="6">
    <source>
        <dbReference type="ARBA" id="ARBA00023136"/>
    </source>
</evidence>
<keyword evidence="5 8" id="KW-1133">Transmembrane helix</keyword>
<evidence type="ECO:0000256" key="5">
    <source>
        <dbReference type="ARBA" id="ARBA00022989"/>
    </source>
</evidence>
<comment type="subcellular location">
    <subcellularLocation>
        <location evidence="1">Membrane</location>
        <topology evidence="1">Multi-pass membrane protein</topology>
    </subcellularLocation>
</comment>
<comment type="caution">
    <text evidence="9">The sequence shown here is derived from an EMBL/GenBank/DDBJ whole genome shotgun (WGS) entry which is preliminary data.</text>
</comment>
<keyword evidence="4 8" id="KW-0812">Transmembrane</keyword>
<organism evidence="9 10">
    <name type="scientific">Fistulifera solaris</name>
    <name type="common">Oleaginous diatom</name>
    <dbReference type="NCBI Taxonomy" id="1519565"/>
    <lineage>
        <taxon>Eukaryota</taxon>
        <taxon>Sar</taxon>
        <taxon>Stramenopiles</taxon>
        <taxon>Ochrophyta</taxon>
        <taxon>Bacillariophyta</taxon>
        <taxon>Bacillariophyceae</taxon>
        <taxon>Bacillariophycidae</taxon>
        <taxon>Naviculales</taxon>
        <taxon>Naviculaceae</taxon>
        <taxon>Fistulifera</taxon>
    </lineage>
</organism>
<dbReference type="Pfam" id="PF01956">
    <property type="entry name" value="EMC3_TMCO1"/>
    <property type="match status" value="1"/>
</dbReference>
<keyword evidence="6 8" id="KW-0472">Membrane</keyword>
<dbReference type="OrthoDB" id="6745403at2759"/>
<proteinExistence type="inferred from homology"/>
<gene>
    <name evidence="9" type="ORF">FisN_26Hh042</name>
</gene>
<dbReference type="InterPro" id="IPR008568">
    <property type="entry name" value="EMC3"/>
</dbReference>
<dbReference type="AlphaFoldDB" id="A0A1Z5JXW4"/>
<dbReference type="PANTHER" id="PTHR13116">
    <property type="entry name" value="ER MEMBRANE PROTEIN COMPLEX SUBUNIT 3"/>
    <property type="match status" value="1"/>
</dbReference>
<name>A0A1Z5JXW4_FISSO</name>
<evidence type="ECO:0000256" key="8">
    <source>
        <dbReference type="SAM" id="Phobius"/>
    </source>
</evidence>
<feature type="region of interest" description="Disordered" evidence="7">
    <location>
        <begin position="267"/>
        <end position="303"/>
    </location>
</feature>
<evidence type="ECO:0000256" key="3">
    <source>
        <dbReference type="ARBA" id="ARBA00020822"/>
    </source>
</evidence>
<feature type="transmembrane region" description="Helical" evidence="8">
    <location>
        <begin position="128"/>
        <end position="151"/>
    </location>
</feature>
<dbReference type="FunCoup" id="A0A1Z5JXW4">
    <property type="interactions" value="411"/>
</dbReference>
<dbReference type="InterPro" id="IPR002809">
    <property type="entry name" value="EMC3/TMCO1"/>
</dbReference>
<dbReference type="PANTHER" id="PTHR13116:SF5">
    <property type="entry name" value="ER MEMBRANE PROTEIN COMPLEX SUBUNIT 3"/>
    <property type="match status" value="1"/>
</dbReference>
<evidence type="ECO:0000256" key="4">
    <source>
        <dbReference type="ARBA" id="ARBA00022692"/>
    </source>
</evidence>
<accession>A0A1Z5JXW4</accession>
<dbReference type="EMBL" id="BDSP01000132">
    <property type="protein sequence ID" value="GAX18749.1"/>
    <property type="molecule type" value="Genomic_DNA"/>
</dbReference>
<evidence type="ECO:0000256" key="7">
    <source>
        <dbReference type="SAM" id="MobiDB-lite"/>
    </source>
</evidence>
<dbReference type="GO" id="GO:0072546">
    <property type="term" value="C:EMC complex"/>
    <property type="evidence" value="ECO:0007669"/>
    <property type="project" value="TreeGrafter"/>
</dbReference>
<dbReference type="SMART" id="SM01415">
    <property type="entry name" value="DUF106"/>
    <property type="match status" value="1"/>
</dbReference>
<feature type="region of interest" description="Disordered" evidence="7">
    <location>
        <begin position="90"/>
        <end position="112"/>
    </location>
</feature>
<dbReference type="Proteomes" id="UP000198406">
    <property type="component" value="Unassembled WGS sequence"/>
</dbReference>
<reference evidence="9 10" key="1">
    <citation type="journal article" date="2015" name="Plant Cell">
        <title>Oil accumulation by the oleaginous diatom Fistulifera solaris as revealed by the genome and transcriptome.</title>
        <authorList>
            <person name="Tanaka T."/>
            <person name="Maeda Y."/>
            <person name="Veluchamy A."/>
            <person name="Tanaka M."/>
            <person name="Abida H."/>
            <person name="Marechal E."/>
            <person name="Bowler C."/>
            <person name="Muto M."/>
            <person name="Sunaga Y."/>
            <person name="Tanaka M."/>
            <person name="Yoshino T."/>
            <person name="Taniguchi T."/>
            <person name="Fukuda Y."/>
            <person name="Nemoto M."/>
            <person name="Matsumoto M."/>
            <person name="Wong P.S."/>
            <person name="Aburatani S."/>
            <person name="Fujibuchi W."/>
        </authorList>
    </citation>
    <scope>NUCLEOTIDE SEQUENCE [LARGE SCALE GENOMIC DNA]</scope>
    <source>
        <strain evidence="9 10">JPCC DA0580</strain>
    </source>
</reference>
<evidence type="ECO:0000256" key="1">
    <source>
        <dbReference type="ARBA" id="ARBA00004141"/>
    </source>
</evidence>
<dbReference type="InParanoid" id="A0A1Z5JXW4"/>
<feature type="transmembrane region" description="Helical" evidence="8">
    <location>
        <begin position="14"/>
        <end position="33"/>
    </location>
</feature>
<sequence>MTTTLLLDPDIRDWVVLPLFVIMVAAGLLRHSVSVLLQGSPVKAQAISARSSSLLRQTMKLQTGAAHYMTTWRWQCRKEHAIQTLRQEADWAEAEQTKKSESGDATDNADDPMSAMMNNPMSMMKGNMVFMVQNMVMMQGIQHFFSGFILLKVPFPLTAGFKSMFQRGLGAELPDLEPSYVSSVSWYFLVMYGLRSFLQLVIGDPPLEVREQSSKTMQYGYLPPGRTGQDGAAVAQQLRQEAENLEVFVQPRKSEFDSVEKRVLGVQRYPKKSKLTGPDSHDSLFTNANTGNTKGKGGKKKSN</sequence>
<comment type="similarity">
    <text evidence="2">Belongs to the EMC3 family.</text>
</comment>
<evidence type="ECO:0000256" key="2">
    <source>
        <dbReference type="ARBA" id="ARBA00005376"/>
    </source>
</evidence>